<gene>
    <name evidence="11" type="ORF">GCM10025876_05990</name>
</gene>
<keyword evidence="4" id="KW-0136">Cellulose degradation</keyword>
<dbReference type="Proteomes" id="UP001157125">
    <property type="component" value="Unassembled WGS sequence"/>
</dbReference>
<dbReference type="EMBL" id="BSUN01000001">
    <property type="protein sequence ID" value="GMA34395.1"/>
    <property type="molecule type" value="Genomic_DNA"/>
</dbReference>
<evidence type="ECO:0000313" key="11">
    <source>
        <dbReference type="EMBL" id="GMA34395.1"/>
    </source>
</evidence>
<evidence type="ECO:0000256" key="5">
    <source>
        <dbReference type="ARBA" id="ARBA00023277"/>
    </source>
</evidence>
<organism evidence="11 12">
    <name type="scientific">Demequina litorisediminis</name>
    <dbReference type="NCBI Taxonomy" id="1849022"/>
    <lineage>
        <taxon>Bacteria</taxon>
        <taxon>Bacillati</taxon>
        <taxon>Actinomycetota</taxon>
        <taxon>Actinomycetes</taxon>
        <taxon>Micrococcales</taxon>
        <taxon>Demequinaceae</taxon>
        <taxon>Demequina</taxon>
    </lineage>
</organism>
<keyword evidence="7" id="KW-0624">Polysaccharide degradation</keyword>
<comment type="caution">
    <text evidence="11">The sequence shown here is derived from an EMBL/GenBank/DDBJ whole genome shotgun (WGS) entry which is preliminary data.</text>
</comment>
<evidence type="ECO:0000256" key="3">
    <source>
        <dbReference type="ARBA" id="ARBA00022801"/>
    </source>
</evidence>
<evidence type="ECO:0000256" key="4">
    <source>
        <dbReference type="ARBA" id="ARBA00023001"/>
    </source>
</evidence>
<evidence type="ECO:0000256" key="7">
    <source>
        <dbReference type="ARBA" id="ARBA00023326"/>
    </source>
</evidence>
<dbReference type="Gene3D" id="3.20.20.80">
    <property type="entry name" value="Glycosidases"/>
    <property type="match status" value="1"/>
</dbReference>
<feature type="domain" description="Glycoside hydrolase family 5" evidence="10">
    <location>
        <begin position="2"/>
        <end position="253"/>
    </location>
</feature>
<dbReference type="SUPFAM" id="SSF51445">
    <property type="entry name" value="(Trans)glycosidases"/>
    <property type="match status" value="1"/>
</dbReference>
<evidence type="ECO:0000256" key="6">
    <source>
        <dbReference type="ARBA" id="ARBA00023295"/>
    </source>
</evidence>
<feature type="region of interest" description="Disordered" evidence="9">
    <location>
        <begin position="75"/>
        <end position="94"/>
    </location>
</feature>
<keyword evidence="6 8" id="KW-0326">Glycosidase</keyword>
<evidence type="ECO:0000256" key="8">
    <source>
        <dbReference type="RuleBase" id="RU361153"/>
    </source>
</evidence>
<comment type="catalytic activity">
    <reaction evidence="1">
        <text>Endohydrolysis of (1-&gt;4)-beta-D-glucosidic linkages in cellulose, lichenin and cereal beta-D-glucans.</text>
        <dbReference type="EC" id="3.2.1.4"/>
    </reaction>
</comment>
<dbReference type="InterPro" id="IPR017853">
    <property type="entry name" value="GH"/>
</dbReference>
<evidence type="ECO:0000256" key="1">
    <source>
        <dbReference type="ARBA" id="ARBA00000966"/>
    </source>
</evidence>
<comment type="similarity">
    <text evidence="8">Belongs to the glycosyl hydrolase 5 (cellulase A) family.</text>
</comment>
<dbReference type="Pfam" id="PF00150">
    <property type="entry name" value="Cellulase"/>
    <property type="match status" value="1"/>
</dbReference>
<keyword evidence="3 8" id="KW-0378">Hydrolase</keyword>
<dbReference type="PANTHER" id="PTHR35923:SF2">
    <property type="entry name" value="ENDOGLUCANASE"/>
    <property type="match status" value="1"/>
</dbReference>
<dbReference type="InterPro" id="IPR001547">
    <property type="entry name" value="Glyco_hydro_5"/>
</dbReference>
<accession>A0ABQ6IAL5</accession>
<sequence length="315" mass="34817">MDLTTLEIFDQMLVWCKEQGIKVILDMHSALADNAGHNAPVWHAGNVTEEDFFVAWEWVAERYRDDDTIVAFDLKNEPHGKPTESPRATWGDGGDDDWQAVASEAAARIHAVHPDALLLVEGIEATPADGKDWSSTDPGDYESTWWGGNLRLAGEQPVTGADGKIMYSPHDYGPLVYEQPWFQGEFDAASLERDVWTPTWLYLHDENLSPLLIGEWGGRLGQDDRQDEWLTALRDLIADRHLHHTFWALNPNSSDTGGLLLDDWASWDEDKLAIAPVLWTDDAGSGVSLDHEVPLGAGGVSLTEYYDGGGAQPAG</sequence>
<dbReference type="PANTHER" id="PTHR35923">
    <property type="entry name" value="MAJOR EXTRACELLULAR ENDOGLUCANASE"/>
    <property type="match status" value="1"/>
</dbReference>
<evidence type="ECO:0000313" key="12">
    <source>
        <dbReference type="Proteomes" id="UP001157125"/>
    </source>
</evidence>
<evidence type="ECO:0000256" key="9">
    <source>
        <dbReference type="SAM" id="MobiDB-lite"/>
    </source>
</evidence>
<dbReference type="InterPro" id="IPR018087">
    <property type="entry name" value="Glyco_hydro_5_CS"/>
</dbReference>
<feature type="compositionally biased region" description="Basic and acidic residues" evidence="9">
    <location>
        <begin position="75"/>
        <end position="84"/>
    </location>
</feature>
<keyword evidence="5" id="KW-0119">Carbohydrate metabolism</keyword>
<reference evidence="12" key="1">
    <citation type="journal article" date="2019" name="Int. J. Syst. Evol. Microbiol.">
        <title>The Global Catalogue of Microorganisms (GCM) 10K type strain sequencing project: providing services to taxonomists for standard genome sequencing and annotation.</title>
        <authorList>
            <consortium name="The Broad Institute Genomics Platform"/>
            <consortium name="The Broad Institute Genome Sequencing Center for Infectious Disease"/>
            <person name="Wu L."/>
            <person name="Ma J."/>
        </authorList>
    </citation>
    <scope>NUCLEOTIDE SEQUENCE [LARGE SCALE GENOMIC DNA]</scope>
    <source>
        <strain evidence="12">NBRC 112299</strain>
    </source>
</reference>
<name>A0ABQ6IAL5_9MICO</name>
<evidence type="ECO:0000259" key="10">
    <source>
        <dbReference type="Pfam" id="PF00150"/>
    </source>
</evidence>
<proteinExistence type="inferred from homology"/>
<dbReference type="PROSITE" id="PS00659">
    <property type="entry name" value="GLYCOSYL_HYDROL_F5"/>
    <property type="match status" value="1"/>
</dbReference>
<dbReference type="EC" id="3.2.1.4" evidence="2"/>
<protein>
    <recommendedName>
        <fullName evidence="2">cellulase</fullName>
        <ecNumber evidence="2">3.2.1.4</ecNumber>
    </recommendedName>
</protein>
<keyword evidence="12" id="KW-1185">Reference proteome</keyword>
<evidence type="ECO:0000256" key="2">
    <source>
        <dbReference type="ARBA" id="ARBA00012601"/>
    </source>
</evidence>